<dbReference type="EMBL" id="DS547123">
    <property type="protein sequence ID" value="EDR03635.1"/>
    <property type="molecule type" value="Genomic_DNA"/>
</dbReference>
<dbReference type="AlphaFoldDB" id="B0DP72"/>
<keyword evidence="2" id="KW-1185">Reference proteome</keyword>
<evidence type="ECO:0000313" key="2">
    <source>
        <dbReference type="Proteomes" id="UP000001194"/>
    </source>
</evidence>
<evidence type="ECO:0000313" key="1">
    <source>
        <dbReference type="EMBL" id="EDR03635.1"/>
    </source>
</evidence>
<name>B0DP72_LACBS</name>
<reference evidence="1 2" key="1">
    <citation type="journal article" date="2008" name="Nature">
        <title>The genome of Laccaria bicolor provides insights into mycorrhizal symbiosis.</title>
        <authorList>
            <person name="Martin F."/>
            <person name="Aerts A."/>
            <person name="Ahren D."/>
            <person name="Brun A."/>
            <person name="Danchin E.G.J."/>
            <person name="Duchaussoy F."/>
            <person name="Gibon J."/>
            <person name="Kohler A."/>
            <person name="Lindquist E."/>
            <person name="Pereda V."/>
            <person name="Salamov A."/>
            <person name="Shapiro H.J."/>
            <person name="Wuyts J."/>
            <person name="Blaudez D."/>
            <person name="Buee M."/>
            <person name="Brokstein P."/>
            <person name="Canbaeck B."/>
            <person name="Cohen D."/>
            <person name="Courty P.E."/>
            <person name="Coutinho P.M."/>
            <person name="Delaruelle C."/>
            <person name="Detter J.C."/>
            <person name="Deveau A."/>
            <person name="DiFazio S."/>
            <person name="Duplessis S."/>
            <person name="Fraissinet-Tachet L."/>
            <person name="Lucic E."/>
            <person name="Frey-Klett P."/>
            <person name="Fourrey C."/>
            <person name="Feussner I."/>
            <person name="Gay G."/>
            <person name="Grimwood J."/>
            <person name="Hoegger P.J."/>
            <person name="Jain P."/>
            <person name="Kilaru S."/>
            <person name="Labbe J."/>
            <person name="Lin Y.C."/>
            <person name="Legue V."/>
            <person name="Le Tacon F."/>
            <person name="Marmeisse R."/>
            <person name="Melayah D."/>
            <person name="Montanini B."/>
            <person name="Muratet M."/>
            <person name="Nehls U."/>
            <person name="Niculita-Hirzel H."/>
            <person name="Oudot-Le Secq M.P."/>
            <person name="Peter M."/>
            <person name="Quesneville H."/>
            <person name="Rajashekar B."/>
            <person name="Reich M."/>
            <person name="Rouhier N."/>
            <person name="Schmutz J."/>
            <person name="Yin T."/>
            <person name="Chalot M."/>
            <person name="Henrissat B."/>
            <person name="Kuees U."/>
            <person name="Lucas S."/>
            <person name="Van de Peer Y."/>
            <person name="Podila G.K."/>
            <person name="Polle A."/>
            <person name="Pukkila P.J."/>
            <person name="Richardson P.M."/>
            <person name="Rouze P."/>
            <person name="Sanders I.R."/>
            <person name="Stajich J.E."/>
            <person name="Tunlid A."/>
            <person name="Tuskan G."/>
            <person name="Grigoriev I.V."/>
        </authorList>
    </citation>
    <scope>NUCLEOTIDE SEQUENCE [LARGE SCALE GENOMIC DNA]</scope>
    <source>
        <strain evidence="2">S238N-H82 / ATCC MYA-4686</strain>
    </source>
</reference>
<dbReference type="Proteomes" id="UP000001194">
    <property type="component" value="Unassembled WGS sequence"/>
</dbReference>
<dbReference type="GeneID" id="6081405"/>
<gene>
    <name evidence="1" type="ORF">LACBIDRAFT_307025</name>
</gene>
<dbReference type="RefSeq" id="XP_001885783.1">
    <property type="nucleotide sequence ID" value="XM_001885748.1"/>
</dbReference>
<accession>B0DP72</accession>
<dbReference type="HOGENOM" id="CLU_2158866_0_0_1"/>
<sequence>MSDDYICYFTKSERVLLRTTFAHLLPFKPTVKEHLPLRNPPHLPSSAAGTCLHLPNFYRLPRVQWPSVSLAFSRLTNVGRAFPEKTRMHGFFVSMYGGGRIEMDFDDECHT</sequence>
<dbReference type="OrthoDB" id="10512403at2759"/>
<dbReference type="KEGG" id="lbc:LACBIDRAFT_307025"/>
<proteinExistence type="predicted"/>
<organism evidence="2">
    <name type="scientific">Laccaria bicolor (strain S238N-H82 / ATCC MYA-4686)</name>
    <name type="common">Bicoloured deceiver</name>
    <name type="synonym">Laccaria laccata var. bicolor</name>
    <dbReference type="NCBI Taxonomy" id="486041"/>
    <lineage>
        <taxon>Eukaryota</taxon>
        <taxon>Fungi</taxon>
        <taxon>Dikarya</taxon>
        <taxon>Basidiomycota</taxon>
        <taxon>Agaricomycotina</taxon>
        <taxon>Agaricomycetes</taxon>
        <taxon>Agaricomycetidae</taxon>
        <taxon>Agaricales</taxon>
        <taxon>Agaricineae</taxon>
        <taxon>Hydnangiaceae</taxon>
        <taxon>Laccaria</taxon>
    </lineage>
</organism>
<dbReference type="InParanoid" id="B0DP72"/>
<protein>
    <submittedName>
        <fullName evidence="1">Predicted protein</fullName>
    </submittedName>
</protein>